<protein>
    <recommendedName>
        <fullName evidence="4 10">Mannan endo-1,6-alpha-mannosidase</fullName>
        <ecNumber evidence="4 10">3.2.1.101</ecNumber>
    </recommendedName>
</protein>
<evidence type="ECO:0000256" key="8">
    <source>
        <dbReference type="ARBA" id="ARBA00023180"/>
    </source>
</evidence>
<gene>
    <name evidence="14" type="ORF">HRG_03183</name>
</gene>
<evidence type="ECO:0000256" key="2">
    <source>
        <dbReference type="ARBA" id="ARBA00004308"/>
    </source>
</evidence>
<comment type="catalytic activity">
    <reaction evidence="1 10">
        <text>Random hydrolysis of (1-&gt;6)-alpha-D-mannosidic linkages in unbranched (1-&gt;6)-mannans.</text>
        <dbReference type="EC" id="3.2.1.101"/>
    </reaction>
</comment>
<dbReference type="FunFam" id="1.50.10.20:FF:000006">
    <property type="entry name" value="Mannan endo-1,6-alpha-mannosidase"/>
    <property type="match status" value="1"/>
</dbReference>
<feature type="region of interest" description="Disordered" evidence="11">
    <location>
        <begin position="400"/>
        <end position="428"/>
    </location>
</feature>
<evidence type="ECO:0000256" key="12">
    <source>
        <dbReference type="SAM" id="Phobius"/>
    </source>
</evidence>
<dbReference type="GeneID" id="68352312"/>
<dbReference type="PANTHER" id="PTHR12145:SF41">
    <property type="entry name" value="MANNAN ENDO-1,6-ALPHA-MANNOSIDASE"/>
    <property type="match status" value="1"/>
</dbReference>
<evidence type="ECO:0000313" key="14">
    <source>
        <dbReference type="EMBL" id="KAH0965167.1"/>
    </source>
</evidence>
<dbReference type="GO" id="GO:0008496">
    <property type="term" value="F:mannan endo-1,6-alpha-mannosidase activity"/>
    <property type="evidence" value="ECO:0007669"/>
    <property type="project" value="UniProtKB-UniRule"/>
</dbReference>
<keyword evidence="9 10" id="KW-0326">Glycosidase</keyword>
<keyword evidence="8" id="KW-0325">Glycoprotein</keyword>
<evidence type="ECO:0000256" key="3">
    <source>
        <dbReference type="ARBA" id="ARBA00009699"/>
    </source>
</evidence>
<evidence type="ECO:0000256" key="1">
    <source>
        <dbReference type="ARBA" id="ARBA00001452"/>
    </source>
</evidence>
<reference evidence="14" key="1">
    <citation type="submission" date="2021-09" db="EMBL/GenBank/DDBJ databases">
        <title>A high-quality genome of the endoparasitic fungus Hirsutella rhossiliensis with a comparison of Hirsutella genomes reveals transposable elements contributing to genome size variation.</title>
        <authorList>
            <person name="Lin R."/>
            <person name="Jiao Y."/>
            <person name="Sun X."/>
            <person name="Ling J."/>
            <person name="Xie B."/>
            <person name="Cheng X."/>
        </authorList>
    </citation>
    <scope>NUCLEOTIDE SEQUENCE</scope>
    <source>
        <strain evidence="14">HR02</strain>
    </source>
</reference>
<evidence type="ECO:0000256" key="11">
    <source>
        <dbReference type="SAM" id="MobiDB-lite"/>
    </source>
</evidence>
<evidence type="ECO:0000256" key="6">
    <source>
        <dbReference type="ARBA" id="ARBA00022801"/>
    </source>
</evidence>
<evidence type="ECO:0000256" key="5">
    <source>
        <dbReference type="ARBA" id="ARBA00022729"/>
    </source>
</evidence>
<dbReference type="GO" id="GO:0016052">
    <property type="term" value="P:carbohydrate catabolic process"/>
    <property type="evidence" value="ECO:0007669"/>
    <property type="project" value="InterPro"/>
</dbReference>
<dbReference type="Proteomes" id="UP000824596">
    <property type="component" value="Unassembled WGS sequence"/>
</dbReference>
<comment type="caution">
    <text evidence="14">The sequence shown here is derived from an EMBL/GenBank/DDBJ whole genome shotgun (WGS) entry which is preliminary data.</text>
</comment>
<dbReference type="Pfam" id="PF03663">
    <property type="entry name" value="Glyco_hydro_76"/>
    <property type="match status" value="1"/>
</dbReference>
<sequence>MRGLAAVLALASGLVGRTALAIEVNVDDQASIKTAASTAAYGLMRYYTGNNTGDVPGNLPDPYFWWTAGAMFGTIIDYWFLTGDSTYNEATMQAIVHQASDSADFMPKNQTRTEGNDDQGFWAMTAMSAAENKFPDPPSDQPQYLALVQAVFNLYAQRWDEQDCGGGLRWQIFSFNNGYNYKNSISNGCFFNIAARLARYTGNSTYGDWATKIFEWEQKVGLISDNFDIYDGITIDSDTQCRRVNTDQWSYNAGIYLEGAAMMYNLTNSDTWKKRLDGILKEAMTRFVKDNVLYEQFCEVNKLCNRDQQSFKGYLARWFAATTKLAPYTAVTIMPILKATADAAASSCTGSPPPTDFKGTQGTACGFSWLGKNFDGLVGVPQQMNAVAAMIYPLTNKASAPKTSKTGGTSKGDPSAGTGKEQDPTELKPITTADRVGAGFLTLFLVVSTIGGTSFMLM</sequence>
<evidence type="ECO:0000313" key="15">
    <source>
        <dbReference type="Proteomes" id="UP000824596"/>
    </source>
</evidence>
<comment type="similarity">
    <text evidence="3 10">Belongs to the glycosyl hydrolase 76 family.</text>
</comment>
<keyword evidence="7 12" id="KW-0472">Membrane</keyword>
<dbReference type="PIRSF" id="PIRSF016302">
    <property type="entry name" value="Man_a_manosd"/>
    <property type="match status" value="1"/>
</dbReference>
<accession>A0A9P8N214</accession>
<keyword evidence="12" id="KW-0812">Transmembrane</keyword>
<organism evidence="14 15">
    <name type="scientific">Hirsutella rhossiliensis</name>
    <dbReference type="NCBI Taxonomy" id="111463"/>
    <lineage>
        <taxon>Eukaryota</taxon>
        <taxon>Fungi</taxon>
        <taxon>Dikarya</taxon>
        <taxon>Ascomycota</taxon>
        <taxon>Pezizomycotina</taxon>
        <taxon>Sordariomycetes</taxon>
        <taxon>Hypocreomycetidae</taxon>
        <taxon>Hypocreales</taxon>
        <taxon>Ophiocordycipitaceae</taxon>
        <taxon>Hirsutella</taxon>
    </lineage>
</organism>
<feature type="signal peptide" evidence="13">
    <location>
        <begin position="1"/>
        <end position="21"/>
    </location>
</feature>
<dbReference type="EC" id="3.2.1.101" evidence="4 10"/>
<dbReference type="SUPFAM" id="SSF48208">
    <property type="entry name" value="Six-hairpin glycosidases"/>
    <property type="match status" value="1"/>
</dbReference>
<keyword evidence="12" id="KW-1133">Transmembrane helix</keyword>
<evidence type="ECO:0000256" key="13">
    <source>
        <dbReference type="SAM" id="SignalP"/>
    </source>
</evidence>
<name>A0A9P8N214_9HYPO</name>
<dbReference type="Gene3D" id="1.50.10.20">
    <property type="match status" value="1"/>
</dbReference>
<dbReference type="AlphaFoldDB" id="A0A9P8N214"/>
<feature type="chain" id="PRO_5040483792" description="Mannan endo-1,6-alpha-mannosidase" evidence="13">
    <location>
        <begin position="22"/>
        <end position="458"/>
    </location>
</feature>
<evidence type="ECO:0000256" key="7">
    <source>
        <dbReference type="ARBA" id="ARBA00023136"/>
    </source>
</evidence>
<dbReference type="InterPro" id="IPR008928">
    <property type="entry name" value="6-hairpin_glycosidase_sf"/>
</dbReference>
<dbReference type="EMBL" id="JAIZPD010000003">
    <property type="protein sequence ID" value="KAH0965167.1"/>
    <property type="molecule type" value="Genomic_DNA"/>
</dbReference>
<evidence type="ECO:0000256" key="10">
    <source>
        <dbReference type="PIRNR" id="PIRNR016302"/>
    </source>
</evidence>
<feature type="transmembrane region" description="Helical" evidence="12">
    <location>
        <begin position="436"/>
        <end position="457"/>
    </location>
</feature>
<dbReference type="OrthoDB" id="4187847at2759"/>
<dbReference type="GO" id="GO:0009272">
    <property type="term" value="P:fungal-type cell wall biogenesis"/>
    <property type="evidence" value="ECO:0007669"/>
    <property type="project" value="TreeGrafter"/>
</dbReference>
<evidence type="ECO:0000256" key="9">
    <source>
        <dbReference type="ARBA" id="ARBA00023295"/>
    </source>
</evidence>
<dbReference type="PANTHER" id="PTHR12145">
    <property type="entry name" value="MANNAN ENDO-1,6-ALPHA-MANNOSIDASE DCW1"/>
    <property type="match status" value="1"/>
</dbReference>
<keyword evidence="5 13" id="KW-0732">Signal</keyword>
<keyword evidence="15" id="KW-1185">Reference proteome</keyword>
<keyword evidence="6 10" id="KW-0378">Hydrolase</keyword>
<proteinExistence type="inferred from homology"/>
<evidence type="ECO:0000256" key="4">
    <source>
        <dbReference type="ARBA" id="ARBA00012350"/>
    </source>
</evidence>
<dbReference type="InterPro" id="IPR005198">
    <property type="entry name" value="Glyco_hydro_76"/>
</dbReference>
<comment type="subcellular location">
    <subcellularLocation>
        <location evidence="2">Endomembrane system</location>
    </subcellularLocation>
</comment>
<dbReference type="InterPro" id="IPR014480">
    <property type="entry name" value="Mannan-1_6-alpha_mannosidase"/>
</dbReference>
<dbReference type="GO" id="GO:0012505">
    <property type="term" value="C:endomembrane system"/>
    <property type="evidence" value="ECO:0007669"/>
    <property type="project" value="UniProtKB-SubCell"/>
</dbReference>
<dbReference type="RefSeq" id="XP_044722680.1">
    <property type="nucleotide sequence ID" value="XM_044861654.1"/>
</dbReference>